<protein>
    <recommendedName>
        <fullName evidence="1">Lipid/polyisoprenoid-binding YceI-like domain-containing protein</fullName>
    </recommendedName>
</protein>
<dbReference type="SMART" id="SM00867">
    <property type="entry name" value="YceI"/>
    <property type="match status" value="1"/>
</dbReference>
<dbReference type="InterPro" id="IPR007372">
    <property type="entry name" value="Lipid/polyisoprenoid-bd_YceI"/>
</dbReference>
<dbReference type="Pfam" id="PF04264">
    <property type="entry name" value="YceI"/>
    <property type="match status" value="1"/>
</dbReference>
<organism evidence="2 3">
    <name type="scientific">Mesonia mobilis</name>
    <dbReference type="NCBI Taxonomy" id="369791"/>
    <lineage>
        <taxon>Bacteria</taxon>
        <taxon>Pseudomonadati</taxon>
        <taxon>Bacteroidota</taxon>
        <taxon>Flavobacteriia</taxon>
        <taxon>Flavobacteriales</taxon>
        <taxon>Flavobacteriaceae</taxon>
        <taxon>Mesonia</taxon>
    </lineage>
</organism>
<feature type="domain" description="Lipid/polyisoprenoid-binding YceI-like" evidence="1">
    <location>
        <begin position="46"/>
        <end position="223"/>
    </location>
</feature>
<dbReference type="InterPro" id="IPR036761">
    <property type="entry name" value="TTHA0802/YceI-like_sf"/>
</dbReference>
<dbReference type="PANTHER" id="PTHR34406">
    <property type="entry name" value="PROTEIN YCEI"/>
    <property type="match status" value="1"/>
</dbReference>
<keyword evidence="3" id="KW-1185">Reference proteome</keyword>
<dbReference type="EMBL" id="BMWY01000003">
    <property type="protein sequence ID" value="GGZ53822.1"/>
    <property type="molecule type" value="Genomic_DNA"/>
</dbReference>
<accession>A0ABQ3BPY4</accession>
<evidence type="ECO:0000313" key="3">
    <source>
        <dbReference type="Proteomes" id="UP000615593"/>
    </source>
</evidence>
<comment type="caution">
    <text evidence="2">The sequence shown here is derived from an EMBL/GenBank/DDBJ whole genome shotgun (WGS) entry which is preliminary data.</text>
</comment>
<gene>
    <name evidence="2" type="ORF">GCM10008088_14370</name>
</gene>
<name>A0ABQ3BPY4_9FLAO</name>
<dbReference type="PANTHER" id="PTHR34406:SF1">
    <property type="entry name" value="PROTEIN YCEI"/>
    <property type="match status" value="1"/>
</dbReference>
<dbReference type="GeneID" id="94369103"/>
<dbReference type="SUPFAM" id="SSF101874">
    <property type="entry name" value="YceI-like"/>
    <property type="match status" value="1"/>
</dbReference>
<dbReference type="RefSeq" id="WP_027884308.1">
    <property type="nucleotide sequence ID" value="NZ_BMWY01000003.1"/>
</dbReference>
<sequence>MKKVFLNMFVVAALGMSVISCKNEAKNETEAKEAEEVVEATEEAAVYSISADESVINWAGTKPVGGGHEGTIAVESGEFSVAGEQIESGKVTIDMKSIKATDLEGDQKSNLEAHLMGTVEGKEGDFFNVQEYPKATFEVTGVEEKDGKTWLKGNLTLKGNTKNVNIPVTTSMEEDRLVVTSEEFTIDRTDWDVNYGSKSVFDSLVGDNVISDDIQLEIKVVANKA</sequence>
<reference evidence="3" key="1">
    <citation type="journal article" date="2019" name="Int. J. Syst. Evol. Microbiol.">
        <title>The Global Catalogue of Microorganisms (GCM) 10K type strain sequencing project: providing services to taxonomists for standard genome sequencing and annotation.</title>
        <authorList>
            <consortium name="The Broad Institute Genomics Platform"/>
            <consortium name="The Broad Institute Genome Sequencing Center for Infectious Disease"/>
            <person name="Wu L."/>
            <person name="Ma J."/>
        </authorList>
    </citation>
    <scope>NUCLEOTIDE SEQUENCE [LARGE SCALE GENOMIC DNA]</scope>
    <source>
        <strain evidence="3">KCTC 12708</strain>
    </source>
</reference>
<dbReference type="Gene3D" id="2.40.128.110">
    <property type="entry name" value="Lipid/polyisoprenoid-binding, YceI-like"/>
    <property type="match status" value="1"/>
</dbReference>
<proteinExistence type="predicted"/>
<evidence type="ECO:0000313" key="2">
    <source>
        <dbReference type="EMBL" id="GGZ53822.1"/>
    </source>
</evidence>
<dbReference type="Proteomes" id="UP000615593">
    <property type="component" value="Unassembled WGS sequence"/>
</dbReference>
<evidence type="ECO:0000259" key="1">
    <source>
        <dbReference type="SMART" id="SM00867"/>
    </source>
</evidence>
<dbReference type="PROSITE" id="PS51257">
    <property type="entry name" value="PROKAR_LIPOPROTEIN"/>
    <property type="match status" value="1"/>
</dbReference>